<dbReference type="Pfam" id="PF02698">
    <property type="entry name" value="DUF218"/>
    <property type="match status" value="1"/>
</dbReference>
<keyword evidence="1" id="KW-1133">Transmembrane helix</keyword>
<dbReference type="Gene3D" id="3.40.50.620">
    <property type="entry name" value="HUPs"/>
    <property type="match status" value="1"/>
</dbReference>
<evidence type="ECO:0000313" key="3">
    <source>
        <dbReference type="EMBL" id="HHE32915.1"/>
    </source>
</evidence>
<dbReference type="PANTHER" id="PTHR30336:SF4">
    <property type="entry name" value="ENVELOPE BIOGENESIS FACTOR ELYC"/>
    <property type="match status" value="1"/>
</dbReference>
<dbReference type="CDD" id="cd06259">
    <property type="entry name" value="YdcF-like"/>
    <property type="match status" value="1"/>
</dbReference>
<organism evidence="3">
    <name type="scientific">Chlorobaculum parvum</name>
    <dbReference type="NCBI Taxonomy" id="274539"/>
    <lineage>
        <taxon>Bacteria</taxon>
        <taxon>Pseudomonadati</taxon>
        <taxon>Chlorobiota</taxon>
        <taxon>Chlorobiia</taxon>
        <taxon>Chlorobiales</taxon>
        <taxon>Chlorobiaceae</taxon>
        <taxon>Chlorobaculum</taxon>
    </lineage>
</organism>
<keyword evidence="1" id="KW-0472">Membrane</keyword>
<keyword evidence="1" id="KW-0812">Transmembrane</keyword>
<feature type="transmembrane region" description="Helical" evidence="1">
    <location>
        <begin position="20"/>
        <end position="41"/>
    </location>
</feature>
<evidence type="ECO:0000259" key="2">
    <source>
        <dbReference type="Pfam" id="PF02698"/>
    </source>
</evidence>
<dbReference type="InterPro" id="IPR003848">
    <property type="entry name" value="DUF218"/>
</dbReference>
<feature type="transmembrane region" description="Helical" evidence="1">
    <location>
        <begin position="47"/>
        <end position="68"/>
    </location>
</feature>
<gene>
    <name evidence="3" type="ORF">ENL07_09935</name>
</gene>
<dbReference type="GO" id="GO:0043164">
    <property type="term" value="P:Gram-negative-bacterium-type cell wall biogenesis"/>
    <property type="evidence" value="ECO:0007669"/>
    <property type="project" value="TreeGrafter"/>
</dbReference>
<sequence length="300" mass="32723">MADRFFFCNSLLSCLLLSKLLPLLVLPPGICVLLALVGLLLRRTWLIWLSVGLLWLLSMPVVGDALLLQIEKPYRPVPMQRVKSADAIVVLSGMLTQIDGLPLGEWGDAADRFDGGIALYKAAKAPLLVFTGGHLPWQPESIPEGELLARRARLRGVPAASILLTSHAANTAQEAVAAATLLGVKSDSPKRILLVTSAFHMQRAADMFRAAGFEVEPYPVDFRETGVKSRTTIIDFFPSANGLENSALALREMIGRQVYRNGRFLPSAFGSDHVSLPEAFVALLLHWACPDSRGMKVEWG</sequence>
<comment type="caution">
    <text evidence="3">The sequence shown here is derived from an EMBL/GenBank/DDBJ whole genome shotgun (WGS) entry which is preliminary data.</text>
</comment>
<name>A0A7C5DJM1_9CHLB</name>
<dbReference type="PANTHER" id="PTHR30336">
    <property type="entry name" value="INNER MEMBRANE PROTEIN, PROBABLE PERMEASE"/>
    <property type="match status" value="1"/>
</dbReference>
<dbReference type="GO" id="GO:0005886">
    <property type="term" value="C:plasma membrane"/>
    <property type="evidence" value="ECO:0007669"/>
    <property type="project" value="TreeGrafter"/>
</dbReference>
<reference evidence="3" key="1">
    <citation type="journal article" date="2020" name="mSystems">
        <title>Genome- and Community-Level Interaction Insights into Carbon Utilization and Element Cycling Functions of Hydrothermarchaeota in Hydrothermal Sediment.</title>
        <authorList>
            <person name="Zhou Z."/>
            <person name="Liu Y."/>
            <person name="Xu W."/>
            <person name="Pan J."/>
            <person name="Luo Z.H."/>
            <person name="Li M."/>
        </authorList>
    </citation>
    <scope>NUCLEOTIDE SEQUENCE [LARGE SCALE GENOMIC DNA]</scope>
    <source>
        <strain evidence="3">HyVt-633</strain>
    </source>
</reference>
<proteinExistence type="predicted"/>
<dbReference type="InterPro" id="IPR014729">
    <property type="entry name" value="Rossmann-like_a/b/a_fold"/>
</dbReference>
<protein>
    <submittedName>
        <fullName evidence="3">YdcF family protein</fullName>
    </submittedName>
</protein>
<dbReference type="InterPro" id="IPR051599">
    <property type="entry name" value="Cell_Envelope_Assoc"/>
</dbReference>
<feature type="domain" description="DUF218" evidence="2">
    <location>
        <begin position="86"/>
        <end position="255"/>
    </location>
</feature>
<evidence type="ECO:0000256" key="1">
    <source>
        <dbReference type="SAM" id="Phobius"/>
    </source>
</evidence>
<dbReference type="GO" id="GO:0000270">
    <property type="term" value="P:peptidoglycan metabolic process"/>
    <property type="evidence" value="ECO:0007669"/>
    <property type="project" value="TreeGrafter"/>
</dbReference>
<accession>A0A7C5DJM1</accession>
<dbReference type="AlphaFoldDB" id="A0A7C5DJM1"/>
<dbReference type="Proteomes" id="UP000886058">
    <property type="component" value="Unassembled WGS sequence"/>
</dbReference>
<dbReference type="EMBL" id="DRSQ01000215">
    <property type="protein sequence ID" value="HHE32915.1"/>
    <property type="molecule type" value="Genomic_DNA"/>
</dbReference>